<comment type="caution">
    <text evidence="12">The sequence shown here is derived from an EMBL/GenBank/DDBJ whole genome shotgun (WGS) entry which is preliminary data.</text>
</comment>
<evidence type="ECO:0000256" key="7">
    <source>
        <dbReference type="ARBA" id="ARBA00022692"/>
    </source>
</evidence>
<evidence type="ECO:0000256" key="9">
    <source>
        <dbReference type="ARBA" id="ARBA00023136"/>
    </source>
</evidence>
<sequence length="257" mass="27969">MFKRLSWIVAAFVSVLVTVMLFLPASWLGLVVEKQSRGRLSLGDIQGTFWQGSAFVGVAADGRGPVTPLFPGRFQWHISPMILLGQIRLELENPASLNVPVRLAGNFSQWQLSPAVLLLPPERLEGLGAPLNTIGPSGILHLSWNDLLFSRANGQVSVTGHVQLEMAEMASRLSPIKPLGSYQMGFDLRGTEADMQLSTMKGPMMLEGAGKMLSGRFQFSGKAWAQAGQEAKLANLLNLLGQRRSDGDKDVIALEFK</sequence>
<evidence type="ECO:0000256" key="4">
    <source>
        <dbReference type="ARBA" id="ARBA00022448"/>
    </source>
</evidence>
<comment type="similarity">
    <text evidence="2">Belongs to the GSP N family.</text>
</comment>
<evidence type="ECO:0000256" key="11">
    <source>
        <dbReference type="SAM" id="Phobius"/>
    </source>
</evidence>
<evidence type="ECO:0000256" key="1">
    <source>
        <dbReference type="ARBA" id="ARBA00004533"/>
    </source>
</evidence>
<evidence type="ECO:0000256" key="10">
    <source>
        <dbReference type="ARBA" id="ARBA00030772"/>
    </source>
</evidence>
<organism evidence="12 13">
    <name type="scientific">Undibacterium hunanense</name>
    <dbReference type="NCBI Taxonomy" id="2762292"/>
    <lineage>
        <taxon>Bacteria</taxon>
        <taxon>Pseudomonadati</taxon>
        <taxon>Pseudomonadota</taxon>
        <taxon>Betaproteobacteria</taxon>
        <taxon>Burkholderiales</taxon>
        <taxon>Oxalobacteraceae</taxon>
        <taxon>Undibacterium</taxon>
    </lineage>
</organism>
<feature type="transmembrane region" description="Helical" evidence="11">
    <location>
        <begin position="6"/>
        <end position="32"/>
    </location>
</feature>
<evidence type="ECO:0000256" key="3">
    <source>
        <dbReference type="ARBA" id="ARBA00021563"/>
    </source>
</evidence>
<accession>A0ABR6ZPH8</accession>
<comment type="subcellular location">
    <subcellularLocation>
        <location evidence="1">Cell inner membrane</location>
    </subcellularLocation>
</comment>
<protein>
    <recommendedName>
        <fullName evidence="3">Type II secretion system protein N</fullName>
    </recommendedName>
    <alternativeName>
        <fullName evidence="10">General secretion pathway protein N</fullName>
    </alternativeName>
</protein>
<reference evidence="12 13" key="1">
    <citation type="submission" date="2020-08" db="EMBL/GenBank/DDBJ databases">
        <title>Novel species isolated from subtropical streams in China.</title>
        <authorList>
            <person name="Lu H."/>
        </authorList>
    </citation>
    <scope>NUCLEOTIDE SEQUENCE [LARGE SCALE GENOMIC DNA]</scope>
    <source>
        <strain evidence="12 13">CY18W</strain>
    </source>
</reference>
<dbReference type="EMBL" id="JACOGF010000003">
    <property type="protein sequence ID" value="MBC3917400.1"/>
    <property type="molecule type" value="Genomic_DNA"/>
</dbReference>
<evidence type="ECO:0000256" key="6">
    <source>
        <dbReference type="ARBA" id="ARBA00022519"/>
    </source>
</evidence>
<evidence type="ECO:0000256" key="8">
    <source>
        <dbReference type="ARBA" id="ARBA00022927"/>
    </source>
</evidence>
<evidence type="ECO:0000313" key="12">
    <source>
        <dbReference type="EMBL" id="MBC3917400.1"/>
    </source>
</evidence>
<dbReference type="InterPro" id="IPR022792">
    <property type="entry name" value="T2SS_protein-GspN"/>
</dbReference>
<keyword evidence="5" id="KW-1003">Cell membrane</keyword>
<evidence type="ECO:0000256" key="2">
    <source>
        <dbReference type="ARBA" id="ARBA00007208"/>
    </source>
</evidence>
<keyword evidence="6" id="KW-0997">Cell inner membrane</keyword>
<keyword evidence="9 11" id="KW-0472">Membrane</keyword>
<evidence type="ECO:0000313" key="13">
    <source>
        <dbReference type="Proteomes" id="UP000650424"/>
    </source>
</evidence>
<keyword evidence="7 11" id="KW-0812">Transmembrane</keyword>
<proteinExistence type="inferred from homology"/>
<keyword evidence="8" id="KW-0653">Protein transport</keyword>
<evidence type="ECO:0000256" key="5">
    <source>
        <dbReference type="ARBA" id="ARBA00022475"/>
    </source>
</evidence>
<dbReference type="Proteomes" id="UP000650424">
    <property type="component" value="Unassembled WGS sequence"/>
</dbReference>
<keyword evidence="13" id="KW-1185">Reference proteome</keyword>
<keyword evidence="4" id="KW-0813">Transport</keyword>
<keyword evidence="11" id="KW-1133">Transmembrane helix</keyword>
<dbReference type="Pfam" id="PF01203">
    <property type="entry name" value="T2SSN"/>
    <property type="match status" value="1"/>
</dbReference>
<name>A0ABR6ZPH8_9BURK</name>
<gene>
    <name evidence="12" type="primary">gspN</name>
    <name evidence="12" type="ORF">H8L32_07945</name>
</gene>